<comment type="caution">
    <text evidence="2">The sequence shown here is derived from an EMBL/GenBank/DDBJ whole genome shotgun (WGS) entry which is preliminary data.</text>
</comment>
<reference evidence="2 3" key="1">
    <citation type="journal article" date="2019" name="Nat. Med.">
        <title>A library of human gut bacterial isolates paired with longitudinal multiomics data enables mechanistic microbiome research.</title>
        <authorList>
            <person name="Poyet M."/>
            <person name="Groussin M."/>
            <person name="Gibbons S.M."/>
            <person name="Avila-Pacheco J."/>
            <person name="Jiang X."/>
            <person name="Kearney S.M."/>
            <person name="Perrotta A.R."/>
            <person name="Berdy B."/>
            <person name="Zhao S."/>
            <person name="Lieberman T.D."/>
            <person name="Swanson P.K."/>
            <person name="Smith M."/>
            <person name="Roesemann S."/>
            <person name="Alexander J.E."/>
            <person name="Rich S.A."/>
            <person name="Livny J."/>
            <person name="Vlamakis H."/>
            <person name="Clish C."/>
            <person name="Bullock K."/>
            <person name="Deik A."/>
            <person name="Scott J."/>
            <person name="Pierce K.A."/>
            <person name="Xavier R.J."/>
            <person name="Alm E.J."/>
        </authorList>
    </citation>
    <scope>NUCLEOTIDE SEQUENCE [LARGE SCALE GENOMIC DNA]</scope>
    <source>
        <strain evidence="2 3">BIOML-A112</strain>
    </source>
</reference>
<accession>A0A6L9AB33</accession>
<protein>
    <submittedName>
        <fullName evidence="2">MFS transporter</fullName>
    </submittedName>
</protein>
<keyword evidence="1" id="KW-1133">Transmembrane helix</keyword>
<gene>
    <name evidence="2" type="ORF">GUC01_27955</name>
</gene>
<dbReference type="AlphaFoldDB" id="A0A6L9AB33"/>
<dbReference type="Proteomes" id="UP000475070">
    <property type="component" value="Unassembled WGS sequence"/>
</dbReference>
<dbReference type="EMBL" id="WXKQ01000247">
    <property type="protein sequence ID" value="NAG22754.1"/>
    <property type="molecule type" value="Genomic_DNA"/>
</dbReference>
<evidence type="ECO:0000256" key="1">
    <source>
        <dbReference type="SAM" id="Phobius"/>
    </source>
</evidence>
<keyword evidence="1" id="KW-0812">Transmembrane</keyword>
<organism evidence="2 3">
    <name type="scientific">Escherichia coli</name>
    <dbReference type="NCBI Taxonomy" id="562"/>
    <lineage>
        <taxon>Bacteria</taxon>
        <taxon>Pseudomonadati</taxon>
        <taxon>Pseudomonadota</taxon>
        <taxon>Gammaproteobacteria</taxon>
        <taxon>Enterobacterales</taxon>
        <taxon>Enterobacteriaceae</taxon>
        <taxon>Escherichia</taxon>
    </lineage>
</organism>
<evidence type="ECO:0000313" key="2">
    <source>
        <dbReference type="EMBL" id="NAG22754.1"/>
    </source>
</evidence>
<evidence type="ECO:0000313" key="3">
    <source>
        <dbReference type="Proteomes" id="UP000475070"/>
    </source>
</evidence>
<proteinExistence type="predicted"/>
<feature type="non-terminal residue" evidence="2">
    <location>
        <position position="1"/>
    </location>
</feature>
<keyword evidence="1" id="KW-0472">Membrane</keyword>
<name>A0A6L9AB33_ECOLX</name>
<feature type="transmembrane region" description="Helical" evidence="1">
    <location>
        <begin position="12"/>
        <end position="30"/>
    </location>
</feature>
<sequence length="51" mass="5522">SLGYVSTHYGATGIFIVEAILCFIAVAILLSMKIDNKKDNAQKDNVISHAK</sequence>